<evidence type="ECO:0000313" key="1">
    <source>
        <dbReference type="EMBL" id="SED66274.1"/>
    </source>
</evidence>
<accession>A0A1H5CIM2</accession>
<dbReference type="Proteomes" id="UP000183561">
    <property type="component" value="Unassembled WGS sequence"/>
</dbReference>
<dbReference type="AlphaFoldDB" id="A0A1H5CIM2"/>
<evidence type="ECO:0000313" key="2">
    <source>
        <dbReference type="Proteomes" id="UP000183561"/>
    </source>
</evidence>
<keyword evidence="2" id="KW-1185">Reference proteome</keyword>
<protein>
    <submittedName>
        <fullName evidence="1">Uncharacterized protein</fullName>
    </submittedName>
</protein>
<organism evidence="1 2">
    <name type="scientific">Rhodococcus koreensis</name>
    <dbReference type="NCBI Taxonomy" id="99653"/>
    <lineage>
        <taxon>Bacteria</taxon>
        <taxon>Bacillati</taxon>
        <taxon>Actinomycetota</taxon>
        <taxon>Actinomycetes</taxon>
        <taxon>Mycobacteriales</taxon>
        <taxon>Nocardiaceae</taxon>
        <taxon>Rhodococcus</taxon>
    </lineage>
</organism>
<reference evidence="2" key="1">
    <citation type="submission" date="2016-10" db="EMBL/GenBank/DDBJ databases">
        <authorList>
            <person name="Varghese N."/>
            <person name="Submissions S."/>
        </authorList>
    </citation>
    <scope>NUCLEOTIDE SEQUENCE [LARGE SCALE GENOMIC DNA]</scope>
    <source>
        <strain evidence="2">DSM 44498</strain>
    </source>
</reference>
<sequence>MQWKTRYRLPGGSDANPAWASLISYPIGPWQDEQVLVASVPLSIHPS</sequence>
<name>A0A1H5CIM2_9NOCA</name>
<proteinExistence type="predicted"/>
<dbReference type="EMBL" id="FNSV01000005">
    <property type="protein sequence ID" value="SED66274.1"/>
    <property type="molecule type" value="Genomic_DNA"/>
</dbReference>
<gene>
    <name evidence="1" type="ORF">SAMN04490239_9198</name>
</gene>